<dbReference type="AlphaFoldDB" id="A0A0B2AGV6"/>
<dbReference type="RefSeq" id="WP_043126936.1">
    <property type="nucleotide sequence ID" value="NZ_JTDL01000146.1"/>
</dbReference>
<name>A0A0B2AGV6_9MICC</name>
<organism evidence="1 2">
    <name type="scientific">Sinomonas humi</name>
    <dbReference type="NCBI Taxonomy" id="1338436"/>
    <lineage>
        <taxon>Bacteria</taxon>
        <taxon>Bacillati</taxon>
        <taxon>Actinomycetota</taxon>
        <taxon>Actinomycetes</taxon>
        <taxon>Micrococcales</taxon>
        <taxon>Micrococcaceae</taxon>
        <taxon>Sinomonas</taxon>
    </lineage>
</organism>
<dbReference type="STRING" id="1338436.LK10_18360"/>
<keyword evidence="2" id="KW-1185">Reference proteome</keyword>
<gene>
    <name evidence="1" type="ORF">LK10_18360</name>
</gene>
<dbReference type="EMBL" id="JTDL01000146">
    <property type="protein sequence ID" value="KHL00958.1"/>
    <property type="molecule type" value="Genomic_DNA"/>
</dbReference>
<reference evidence="1 2" key="1">
    <citation type="submission" date="2014-09" db="EMBL/GenBank/DDBJ databases">
        <title>Genome sequence of Sinomonas sp. MUSC 117.</title>
        <authorList>
            <person name="Lee L.-H."/>
        </authorList>
    </citation>
    <scope>NUCLEOTIDE SEQUENCE [LARGE SCALE GENOMIC DNA]</scope>
    <source>
        <strain evidence="1 2">MUSC 117</strain>
    </source>
</reference>
<evidence type="ECO:0000313" key="1">
    <source>
        <dbReference type="EMBL" id="KHL00958.1"/>
    </source>
</evidence>
<dbReference type="Proteomes" id="UP000030982">
    <property type="component" value="Unassembled WGS sequence"/>
</dbReference>
<comment type="caution">
    <text evidence="1">The sequence shown here is derived from an EMBL/GenBank/DDBJ whole genome shotgun (WGS) entry which is preliminary data.</text>
</comment>
<evidence type="ECO:0000313" key="2">
    <source>
        <dbReference type="Proteomes" id="UP000030982"/>
    </source>
</evidence>
<protein>
    <recommendedName>
        <fullName evidence="3">Helicase-associated domain-containing protein</fullName>
    </recommendedName>
</protein>
<dbReference type="OrthoDB" id="4954837at2"/>
<evidence type="ECO:0008006" key="3">
    <source>
        <dbReference type="Google" id="ProtNLM"/>
    </source>
</evidence>
<accession>A0A0B2AGV6</accession>
<sequence>MDEFMRRVLSRQITDISDAPQANDDAFLASVEGLRNFLSAKGRAPEAFCPDSEEALMGRWLELQKGHARSGTLCEQRRSVLEEILGPDWSIA</sequence>
<proteinExistence type="predicted"/>